<name>A0ABD6CCG8_9EURY</name>
<feature type="domain" description="Glycosyltransferase 2-like" evidence="2">
    <location>
        <begin position="132"/>
        <end position="288"/>
    </location>
</feature>
<dbReference type="PANTHER" id="PTHR48090:SF7">
    <property type="entry name" value="RFBJ PROTEIN"/>
    <property type="match status" value="1"/>
</dbReference>
<keyword evidence="4" id="KW-1185">Reference proteome</keyword>
<evidence type="ECO:0000256" key="1">
    <source>
        <dbReference type="SAM" id="Phobius"/>
    </source>
</evidence>
<sequence>MQLTGWTLQATGLDSTTLTGVLVALSVLTFLWGFKRYRTGFSKTEFGLATALSIGILLVAVVPDLFAALGTVLHIERRPLVIALIANVALAALFLYTLGRTRDQAMALTRLTRNLTLEQAPTEADANEPTITVVIPAYNEAENVGDVVESLPATVCDHAIEPLVVSDGSADATAQRAEAAGATVVEHPINQGQGGALKTGFEIARRNGADVVVTIDADGQHPIDQLDDLVSPIIGGEADYVVGSRYLGTDQSNNSAVRGAGIRVFTALINLIADTDITDCTNGFRAIRGSRLDDMTLVEERFSAPEMLIEARKNQLRILEIPVTITQRQEGETKKPQLGYAIGLARTIFVTWIR</sequence>
<evidence type="ECO:0000259" key="2">
    <source>
        <dbReference type="Pfam" id="PF00535"/>
    </source>
</evidence>
<dbReference type="InterPro" id="IPR050256">
    <property type="entry name" value="Glycosyltransferase_2"/>
</dbReference>
<comment type="caution">
    <text evidence="3">The sequence shown here is derived from an EMBL/GenBank/DDBJ whole genome shotgun (WGS) entry which is preliminary data.</text>
</comment>
<dbReference type="InterPro" id="IPR029044">
    <property type="entry name" value="Nucleotide-diphossugar_trans"/>
</dbReference>
<dbReference type="CDD" id="cd04179">
    <property type="entry name" value="DPM_DPG-synthase_like"/>
    <property type="match status" value="1"/>
</dbReference>
<dbReference type="AlphaFoldDB" id="A0ABD6CCG8"/>
<keyword evidence="1" id="KW-0812">Transmembrane</keyword>
<organism evidence="3 4">
    <name type="scientific">Halorientalis brevis</name>
    <dbReference type="NCBI Taxonomy" id="1126241"/>
    <lineage>
        <taxon>Archaea</taxon>
        <taxon>Methanobacteriati</taxon>
        <taxon>Methanobacteriota</taxon>
        <taxon>Stenosarchaea group</taxon>
        <taxon>Halobacteria</taxon>
        <taxon>Halobacteriales</taxon>
        <taxon>Haloarculaceae</taxon>
        <taxon>Halorientalis</taxon>
    </lineage>
</organism>
<accession>A0ABD6CCG8</accession>
<feature type="transmembrane region" description="Helical" evidence="1">
    <location>
        <begin position="46"/>
        <end position="68"/>
    </location>
</feature>
<dbReference type="Gene3D" id="3.90.550.10">
    <property type="entry name" value="Spore Coat Polysaccharide Biosynthesis Protein SpsA, Chain A"/>
    <property type="match status" value="1"/>
</dbReference>
<dbReference type="RefSeq" id="WP_247375781.1">
    <property type="nucleotide sequence ID" value="NZ_JALLGV010000001.1"/>
</dbReference>
<evidence type="ECO:0000313" key="3">
    <source>
        <dbReference type="EMBL" id="MFD1586902.1"/>
    </source>
</evidence>
<evidence type="ECO:0000313" key="4">
    <source>
        <dbReference type="Proteomes" id="UP001597119"/>
    </source>
</evidence>
<protein>
    <submittedName>
        <fullName evidence="3">Glycosyltransferase family 2 protein</fullName>
    </submittedName>
</protein>
<feature type="transmembrane region" description="Helical" evidence="1">
    <location>
        <begin position="15"/>
        <end position="34"/>
    </location>
</feature>
<dbReference type="SUPFAM" id="SSF53448">
    <property type="entry name" value="Nucleotide-diphospho-sugar transferases"/>
    <property type="match status" value="1"/>
</dbReference>
<keyword evidence="1" id="KW-1133">Transmembrane helix</keyword>
<dbReference type="InterPro" id="IPR001173">
    <property type="entry name" value="Glyco_trans_2-like"/>
</dbReference>
<dbReference type="Proteomes" id="UP001597119">
    <property type="component" value="Unassembled WGS sequence"/>
</dbReference>
<dbReference type="EMBL" id="JBHUDJ010000003">
    <property type="protein sequence ID" value="MFD1586902.1"/>
    <property type="molecule type" value="Genomic_DNA"/>
</dbReference>
<dbReference type="Pfam" id="PF00535">
    <property type="entry name" value="Glycos_transf_2"/>
    <property type="match status" value="1"/>
</dbReference>
<gene>
    <name evidence="3" type="ORF">ACFR9U_07900</name>
</gene>
<dbReference type="InterPro" id="IPR019277">
    <property type="entry name" value="DUF2304"/>
</dbReference>
<dbReference type="Pfam" id="PF10066">
    <property type="entry name" value="DUF2304"/>
    <property type="match status" value="1"/>
</dbReference>
<feature type="transmembrane region" description="Helical" evidence="1">
    <location>
        <begin position="80"/>
        <end position="98"/>
    </location>
</feature>
<dbReference type="PANTHER" id="PTHR48090">
    <property type="entry name" value="UNDECAPRENYL-PHOSPHATE 4-DEOXY-4-FORMAMIDO-L-ARABINOSE TRANSFERASE-RELATED"/>
    <property type="match status" value="1"/>
</dbReference>
<reference evidence="3 4" key="1">
    <citation type="journal article" date="2019" name="Int. J. Syst. Evol. Microbiol.">
        <title>The Global Catalogue of Microorganisms (GCM) 10K type strain sequencing project: providing services to taxonomists for standard genome sequencing and annotation.</title>
        <authorList>
            <consortium name="The Broad Institute Genomics Platform"/>
            <consortium name="The Broad Institute Genome Sequencing Center for Infectious Disease"/>
            <person name="Wu L."/>
            <person name="Ma J."/>
        </authorList>
    </citation>
    <scope>NUCLEOTIDE SEQUENCE [LARGE SCALE GENOMIC DNA]</scope>
    <source>
        <strain evidence="3 4">CGMCC 1.12125</strain>
    </source>
</reference>
<keyword evidence="1" id="KW-0472">Membrane</keyword>
<proteinExistence type="predicted"/>